<dbReference type="InterPro" id="IPR020084">
    <property type="entry name" value="NUDIX_hydrolase_CS"/>
</dbReference>
<dbReference type="STRING" id="573370.DMR_18290"/>
<name>C4XQF5_SOLM1</name>
<accession>C4XQF5</accession>
<dbReference type="Gene3D" id="3.90.79.10">
    <property type="entry name" value="Nucleoside Triphosphate Pyrophosphohydrolase"/>
    <property type="match status" value="1"/>
</dbReference>
<evidence type="ECO:0000313" key="3">
    <source>
        <dbReference type="EMBL" id="BAH75320.1"/>
    </source>
</evidence>
<dbReference type="InterPro" id="IPR015797">
    <property type="entry name" value="NUDIX_hydrolase-like_dom_sf"/>
</dbReference>
<dbReference type="GO" id="GO:0016787">
    <property type="term" value="F:hydrolase activity"/>
    <property type="evidence" value="ECO:0007669"/>
    <property type="project" value="UniProtKB-KW"/>
</dbReference>
<dbReference type="PANTHER" id="PTHR10885:SF0">
    <property type="entry name" value="ISOPENTENYL-DIPHOSPHATE DELTA-ISOMERASE"/>
    <property type="match status" value="1"/>
</dbReference>
<evidence type="ECO:0000259" key="2">
    <source>
        <dbReference type="PROSITE" id="PS51462"/>
    </source>
</evidence>
<dbReference type="GO" id="GO:0016853">
    <property type="term" value="F:isomerase activity"/>
    <property type="evidence" value="ECO:0007669"/>
    <property type="project" value="UniProtKB-KW"/>
</dbReference>
<dbReference type="AlphaFoldDB" id="C4XQF5"/>
<keyword evidence="1" id="KW-0378">Hydrolase</keyword>
<organism evidence="3 4">
    <name type="scientific">Solidesulfovibrio magneticus (strain ATCC 700980 / DSM 13731 / RS-1)</name>
    <name type="common">Desulfovibrio magneticus</name>
    <dbReference type="NCBI Taxonomy" id="573370"/>
    <lineage>
        <taxon>Bacteria</taxon>
        <taxon>Pseudomonadati</taxon>
        <taxon>Thermodesulfobacteriota</taxon>
        <taxon>Desulfovibrionia</taxon>
        <taxon>Desulfovibrionales</taxon>
        <taxon>Desulfovibrionaceae</taxon>
        <taxon>Solidesulfovibrio</taxon>
    </lineage>
</organism>
<dbReference type="PROSITE" id="PS51462">
    <property type="entry name" value="NUDIX"/>
    <property type="match status" value="1"/>
</dbReference>
<dbReference type="Proteomes" id="UP000009071">
    <property type="component" value="Chromosome"/>
</dbReference>
<dbReference type="Pfam" id="PF00293">
    <property type="entry name" value="NUDIX"/>
    <property type="match status" value="1"/>
</dbReference>
<keyword evidence="4" id="KW-1185">Reference proteome</keyword>
<dbReference type="KEGG" id="dma:DMR_18290"/>
<dbReference type="eggNOG" id="COG1443">
    <property type="taxonomic scope" value="Bacteria"/>
</dbReference>
<dbReference type="CDD" id="cd04692">
    <property type="entry name" value="NUDIX_Hydrolase"/>
    <property type="match status" value="1"/>
</dbReference>
<dbReference type="PROSITE" id="PS00893">
    <property type="entry name" value="NUDIX_BOX"/>
    <property type="match status" value="1"/>
</dbReference>
<feature type="domain" description="Nudix hydrolase" evidence="2">
    <location>
        <begin position="44"/>
        <end position="173"/>
    </location>
</feature>
<dbReference type="HOGENOM" id="CLU_060552_3_1_7"/>
<dbReference type="InterPro" id="IPR000086">
    <property type="entry name" value="NUDIX_hydrolase_dom"/>
</dbReference>
<proteinExistence type="predicted"/>
<gene>
    <name evidence="3" type="ordered locus">DMR_18290</name>
</gene>
<dbReference type="PANTHER" id="PTHR10885">
    <property type="entry name" value="ISOPENTENYL-DIPHOSPHATE DELTA-ISOMERASE"/>
    <property type="match status" value="1"/>
</dbReference>
<sequence>MPPQDQAMAKKANPKPVEEMVDVVDENDRELLVMPLGEAHRQGLYHRAAMVLVYDPAGRLYLQKRAPHKDLYPGRFDLSATGHVQAGEAREEAAARELHEELGLTAKTLTPVDAAQASRETAYEFVTVFSAGRLTDPPRPNPEELAGGMFVDEAELAALVRDYRDCLTPAVVHFFEKGTLFPRL</sequence>
<dbReference type="SUPFAM" id="SSF55811">
    <property type="entry name" value="Nudix"/>
    <property type="match status" value="1"/>
</dbReference>
<protein>
    <submittedName>
        <fullName evidence="3">Isopentenyl-diphosphate delta-isomerase family protein</fullName>
    </submittedName>
</protein>
<reference evidence="3 4" key="1">
    <citation type="journal article" date="2009" name="Genome Res.">
        <title>Whole genome sequence of Desulfovibrio magneticus strain RS-1 revealed common gene clusters in magnetotactic bacteria.</title>
        <authorList>
            <person name="Nakazawa H."/>
            <person name="Arakaki A."/>
            <person name="Narita-Yamada S."/>
            <person name="Yashiro I."/>
            <person name="Jinno K."/>
            <person name="Aoki N."/>
            <person name="Tsuruyama A."/>
            <person name="Okamura Y."/>
            <person name="Tanikawa S."/>
            <person name="Fujita N."/>
            <person name="Takeyama H."/>
            <person name="Matsunaga T."/>
        </authorList>
    </citation>
    <scope>NUCLEOTIDE SEQUENCE [LARGE SCALE GENOMIC DNA]</scope>
    <source>
        <strain evidence="4">ATCC 700980 / DSM 13731 / RS-1</strain>
    </source>
</reference>
<evidence type="ECO:0000313" key="4">
    <source>
        <dbReference type="Proteomes" id="UP000009071"/>
    </source>
</evidence>
<evidence type="ECO:0000256" key="1">
    <source>
        <dbReference type="ARBA" id="ARBA00022801"/>
    </source>
</evidence>
<dbReference type="EMBL" id="AP010904">
    <property type="protein sequence ID" value="BAH75320.1"/>
    <property type="molecule type" value="Genomic_DNA"/>
</dbReference>